<comment type="caution">
    <text evidence="2">The sequence shown here is derived from an EMBL/GenBank/DDBJ whole genome shotgun (WGS) entry which is preliminary data.</text>
</comment>
<feature type="compositionally biased region" description="Polar residues" evidence="1">
    <location>
        <begin position="515"/>
        <end position="531"/>
    </location>
</feature>
<feature type="compositionally biased region" description="Basic and acidic residues" evidence="1">
    <location>
        <begin position="391"/>
        <end position="406"/>
    </location>
</feature>
<sequence>MSRPSAFTIPSPPTIPPLPQRTSSLVLFEEFSARNHQTTSPAPPMVQQLLKPQPQRPYPTPESSPERQSTPSTSLRRARSHSASVTSRARNGNGLSLPRITLDGLGTLGLDAIAIGTNNSKATLSSSPDDLFSEWGLDVLRPTDSGKEETERTNANSFNAQTSASPGTAQPYQHISQQPHSDHHSYSQPINIPHASNNFVHSPAARPFPISSLLQSSSPSSSPISPTPYLTAAALPRAPTPPLQKRGRSTSFAFEGQNAPFIRHSPQNHSFEATRDPSNKLQKFVTFSLEEPEVIYYEQVELEEFDEKEASGSFGKKWWKLEGLFGEKNQDRERWWEDRYKKEREAVPIFRQNTWPAPKFDEIRGRGNSNDDLPSAFSQLSSSPVPANWMPKEEYEANRESEEGDRASPPLGSRAHSSLFPTEQAEDIVLNDVHENGAPQLPLRRAKSHSGISHAETKNYLWGGGGAPQYVPPGQAQTVDDEDDSKPLGLMLAKPAAPVAEESLGSRLVRKLSGRRSQNSLFPSSSTTELPTQAAWAPPSPPSVTLLPPADLATPPVFTDYPSQYQAFPDAPLPIPPLDGPGLTRTASLPGRRKVLGSLHASMEDLSSRPASAGHIPMEQQPQWAPPPTFTPPSQPAPLQFDIPSHHHHFNTLPHPASRHDYASPETGPTEGKKGLLKTVERAWKRWEKGMKTKVKGKDEAWMI</sequence>
<feature type="compositionally biased region" description="Pro residues" evidence="1">
    <location>
        <begin position="624"/>
        <end position="636"/>
    </location>
</feature>
<feature type="region of interest" description="Disordered" evidence="1">
    <location>
        <begin position="358"/>
        <end position="417"/>
    </location>
</feature>
<accession>A0AAD5X741</accession>
<feature type="region of interest" description="Disordered" evidence="1">
    <location>
        <begin position="607"/>
        <end position="675"/>
    </location>
</feature>
<proteinExistence type="predicted"/>
<evidence type="ECO:0000256" key="1">
    <source>
        <dbReference type="SAM" id="MobiDB-lite"/>
    </source>
</evidence>
<reference evidence="2" key="1">
    <citation type="submission" date="2020-05" db="EMBL/GenBank/DDBJ databases">
        <title>Phylogenomic resolution of chytrid fungi.</title>
        <authorList>
            <person name="Stajich J.E."/>
            <person name="Amses K."/>
            <person name="Simmons R."/>
            <person name="Seto K."/>
            <person name="Myers J."/>
            <person name="Bonds A."/>
            <person name="Quandt C.A."/>
            <person name="Barry K."/>
            <person name="Liu P."/>
            <person name="Grigoriev I."/>
            <person name="Longcore J.E."/>
            <person name="James T.Y."/>
        </authorList>
    </citation>
    <scope>NUCLEOTIDE SEQUENCE</scope>
    <source>
        <strain evidence="2">JEL0318</strain>
    </source>
</reference>
<name>A0AAD5X741_9FUNG</name>
<gene>
    <name evidence="2" type="ORF">HK097_000141</name>
</gene>
<evidence type="ECO:0000313" key="3">
    <source>
        <dbReference type="Proteomes" id="UP001212841"/>
    </source>
</evidence>
<feature type="region of interest" description="Disordered" evidence="1">
    <location>
        <begin position="1"/>
        <end position="99"/>
    </location>
</feature>
<feature type="region of interest" description="Disordered" evidence="1">
    <location>
        <begin position="463"/>
        <end position="484"/>
    </location>
</feature>
<feature type="compositionally biased region" description="Pro residues" evidence="1">
    <location>
        <begin position="10"/>
        <end position="19"/>
    </location>
</feature>
<dbReference type="AlphaFoldDB" id="A0AAD5X741"/>
<feature type="region of interest" description="Disordered" evidence="1">
    <location>
        <begin position="142"/>
        <end position="198"/>
    </location>
</feature>
<dbReference type="Proteomes" id="UP001212841">
    <property type="component" value="Unassembled WGS sequence"/>
</dbReference>
<feature type="compositionally biased region" description="Low complexity" evidence="1">
    <location>
        <begin position="543"/>
        <end position="556"/>
    </location>
</feature>
<feature type="region of interest" description="Disordered" evidence="1">
    <location>
        <begin position="211"/>
        <end position="248"/>
    </location>
</feature>
<feature type="compositionally biased region" description="Polar residues" evidence="1">
    <location>
        <begin position="186"/>
        <end position="198"/>
    </location>
</feature>
<protein>
    <submittedName>
        <fullName evidence="2">Uncharacterized protein</fullName>
    </submittedName>
</protein>
<dbReference type="EMBL" id="JADGJD010000101">
    <property type="protein sequence ID" value="KAJ3054995.1"/>
    <property type="molecule type" value="Genomic_DNA"/>
</dbReference>
<evidence type="ECO:0000313" key="2">
    <source>
        <dbReference type="EMBL" id="KAJ3054995.1"/>
    </source>
</evidence>
<feature type="compositionally biased region" description="Polar residues" evidence="1">
    <location>
        <begin position="367"/>
        <end position="385"/>
    </location>
</feature>
<feature type="compositionally biased region" description="Low complexity" evidence="1">
    <location>
        <begin position="211"/>
        <end position="237"/>
    </location>
</feature>
<keyword evidence="3" id="KW-1185">Reference proteome</keyword>
<feature type="compositionally biased region" description="Polar residues" evidence="1">
    <location>
        <begin position="63"/>
        <end position="94"/>
    </location>
</feature>
<organism evidence="2 3">
    <name type="scientific">Rhizophlyctis rosea</name>
    <dbReference type="NCBI Taxonomy" id="64517"/>
    <lineage>
        <taxon>Eukaryota</taxon>
        <taxon>Fungi</taxon>
        <taxon>Fungi incertae sedis</taxon>
        <taxon>Chytridiomycota</taxon>
        <taxon>Chytridiomycota incertae sedis</taxon>
        <taxon>Chytridiomycetes</taxon>
        <taxon>Rhizophlyctidales</taxon>
        <taxon>Rhizophlyctidaceae</taxon>
        <taxon>Rhizophlyctis</taxon>
    </lineage>
</organism>
<feature type="region of interest" description="Disordered" evidence="1">
    <location>
        <begin position="510"/>
        <end position="588"/>
    </location>
</feature>
<feature type="compositionally biased region" description="Polar residues" evidence="1">
    <location>
        <begin position="153"/>
        <end position="179"/>
    </location>
</feature>